<keyword evidence="2" id="KW-1185">Reference proteome</keyword>
<proteinExistence type="predicted"/>
<organism evidence="1 2">
    <name type="scientific">Nostoc flagelliforme CCNUN1</name>
    <dbReference type="NCBI Taxonomy" id="2038116"/>
    <lineage>
        <taxon>Bacteria</taxon>
        <taxon>Bacillati</taxon>
        <taxon>Cyanobacteriota</taxon>
        <taxon>Cyanophyceae</taxon>
        <taxon>Nostocales</taxon>
        <taxon>Nostocaceae</taxon>
        <taxon>Nostoc</taxon>
    </lineage>
</organism>
<accession>A0A2K8T7C5</accession>
<evidence type="ECO:0000313" key="1">
    <source>
        <dbReference type="EMBL" id="AUB43549.1"/>
    </source>
</evidence>
<name>A0A2K8T7C5_9NOSO</name>
<gene>
    <name evidence="1" type="ORF">COO91_09730</name>
</gene>
<keyword evidence="1" id="KW-0614">Plasmid</keyword>
<protein>
    <submittedName>
        <fullName evidence="1">Uncharacterized protein</fullName>
    </submittedName>
</protein>
<evidence type="ECO:0000313" key="2">
    <source>
        <dbReference type="Proteomes" id="UP000232003"/>
    </source>
</evidence>
<dbReference type="EMBL" id="CP024791">
    <property type="protein sequence ID" value="AUB43549.1"/>
    <property type="molecule type" value="Genomic_DNA"/>
</dbReference>
<dbReference type="Proteomes" id="UP000232003">
    <property type="component" value="Plasmid pNFSY06"/>
</dbReference>
<dbReference type="AlphaFoldDB" id="A0A2K8T7C5"/>
<reference evidence="1 2" key="1">
    <citation type="submission" date="2017-11" db="EMBL/GenBank/DDBJ databases">
        <title>Complete genome of a free-living desiccation-tolerant cyanobacterium and its photosynthetic adaptation to extreme terrestrial habitat.</title>
        <authorList>
            <person name="Shang J."/>
        </authorList>
    </citation>
    <scope>NUCLEOTIDE SEQUENCE [LARGE SCALE GENOMIC DNA]</scope>
    <source>
        <strain evidence="1 2">CCNUN1</strain>
        <plasmid evidence="2">pnfsy06</plasmid>
    </source>
</reference>
<dbReference type="KEGG" id="nfl:COO91_09730"/>
<sequence length="39" mass="4560">MVTGQLLKALASWSGVKIFTTKRDYPNLMCHYSLSTRRW</sequence>
<geneLocation type="plasmid" evidence="2">
    <name>pnfsy06</name>
</geneLocation>